<evidence type="ECO:0000256" key="1">
    <source>
        <dbReference type="SAM" id="Phobius"/>
    </source>
</evidence>
<keyword evidence="1" id="KW-0812">Transmembrane</keyword>
<proteinExistence type="predicted"/>
<accession>A0A9X2XU18</accession>
<protein>
    <submittedName>
        <fullName evidence="2">Uncharacterized protein</fullName>
    </submittedName>
</protein>
<name>A0A9X2XU18_9BACT</name>
<keyword evidence="3" id="KW-1185">Reference proteome</keyword>
<dbReference type="Proteomes" id="UP001155483">
    <property type="component" value="Unassembled WGS sequence"/>
</dbReference>
<dbReference type="AlphaFoldDB" id="A0A9X2XU18"/>
<feature type="transmembrane region" description="Helical" evidence="1">
    <location>
        <begin position="12"/>
        <end position="29"/>
    </location>
</feature>
<sequence length="98" mass="11217">MILKKDNLKLGILLGFLLPLFVVVLLYFMKFSSYPVSEFIKAIGEESRLITFFAAWCIVANIGLFTLYINNNKYQTSKGIFIITIVYGVLFLLLKLLN</sequence>
<evidence type="ECO:0000313" key="2">
    <source>
        <dbReference type="EMBL" id="MCU7548357.1"/>
    </source>
</evidence>
<comment type="caution">
    <text evidence="2">The sequence shown here is derived from an EMBL/GenBank/DDBJ whole genome shotgun (WGS) entry which is preliminary data.</text>
</comment>
<feature type="transmembrane region" description="Helical" evidence="1">
    <location>
        <begin position="80"/>
        <end position="97"/>
    </location>
</feature>
<dbReference type="RefSeq" id="WP_279295805.1">
    <property type="nucleotide sequence ID" value="NZ_JAOTIF010000002.1"/>
</dbReference>
<reference evidence="2" key="1">
    <citation type="submission" date="2022-09" db="EMBL/GenBank/DDBJ databases">
        <authorList>
            <person name="Yuan C."/>
            <person name="Ke Z."/>
        </authorList>
    </citation>
    <scope>NUCLEOTIDE SEQUENCE</scope>
    <source>
        <strain evidence="2">LB-8</strain>
    </source>
</reference>
<dbReference type="EMBL" id="JAOTIF010000002">
    <property type="protein sequence ID" value="MCU7548357.1"/>
    <property type="molecule type" value="Genomic_DNA"/>
</dbReference>
<keyword evidence="1" id="KW-1133">Transmembrane helix</keyword>
<organism evidence="2 3">
    <name type="scientific">Paraflavisolibacter caeni</name>
    <dbReference type="NCBI Taxonomy" id="2982496"/>
    <lineage>
        <taxon>Bacteria</taxon>
        <taxon>Pseudomonadati</taxon>
        <taxon>Bacteroidota</taxon>
        <taxon>Chitinophagia</taxon>
        <taxon>Chitinophagales</taxon>
        <taxon>Chitinophagaceae</taxon>
        <taxon>Paraflavisolibacter</taxon>
    </lineage>
</organism>
<keyword evidence="1" id="KW-0472">Membrane</keyword>
<feature type="transmembrane region" description="Helical" evidence="1">
    <location>
        <begin position="49"/>
        <end position="68"/>
    </location>
</feature>
<reference evidence="2" key="2">
    <citation type="submission" date="2023-04" db="EMBL/GenBank/DDBJ databases">
        <title>Paracnuella aquatica gen. nov., sp. nov., a member of the family Chitinophagaceae isolated from a hot spring.</title>
        <authorList>
            <person name="Wang C."/>
        </authorList>
    </citation>
    <scope>NUCLEOTIDE SEQUENCE</scope>
    <source>
        <strain evidence="2">LB-8</strain>
    </source>
</reference>
<evidence type="ECO:0000313" key="3">
    <source>
        <dbReference type="Proteomes" id="UP001155483"/>
    </source>
</evidence>
<gene>
    <name evidence="2" type="ORF">OCK74_04485</name>
</gene>